<dbReference type="InterPro" id="IPR036237">
    <property type="entry name" value="Xyl_isomerase-like_sf"/>
</dbReference>
<dbReference type="AlphaFoldDB" id="A0A3A6PKP5"/>
<evidence type="ECO:0000259" key="1">
    <source>
        <dbReference type="Pfam" id="PF01261"/>
    </source>
</evidence>
<dbReference type="Pfam" id="PF01261">
    <property type="entry name" value="AP_endonuc_2"/>
    <property type="match status" value="1"/>
</dbReference>
<dbReference type="RefSeq" id="WP_120111707.1">
    <property type="nucleotide sequence ID" value="NZ_QXQB01000003.1"/>
</dbReference>
<evidence type="ECO:0000313" key="3">
    <source>
        <dbReference type="Proteomes" id="UP000267798"/>
    </source>
</evidence>
<proteinExistence type="predicted"/>
<comment type="caution">
    <text evidence="2">The sequence shown here is derived from an EMBL/GenBank/DDBJ whole genome shotgun (WGS) entry which is preliminary data.</text>
</comment>
<organism evidence="2 3">
    <name type="scientific">Paenibacillus pinisoli</name>
    <dbReference type="NCBI Taxonomy" id="1276110"/>
    <lineage>
        <taxon>Bacteria</taxon>
        <taxon>Bacillati</taxon>
        <taxon>Bacillota</taxon>
        <taxon>Bacilli</taxon>
        <taxon>Bacillales</taxon>
        <taxon>Paenibacillaceae</taxon>
        <taxon>Paenibacillus</taxon>
    </lineage>
</organism>
<dbReference type="OrthoDB" id="9815124at2"/>
<feature type="domain" description="Xylose isomerase-like TIM barrel" evidence="1">
    <location>
        <begin position="28"/>
        <end position="272"/>
    </location>
</feature>
<dbReference type="InterPro" id="IPR013022">
    <property type="entry name" value="Xyl_isomerase-like_TIM-brl"/>
</dbReference>
<dbReference type="GO" id="GO:0016853">
    <property type="term" value="F:isomerase activity"/>
    <property type="evidence" value="ECO:0007669"/>
    <property type="project" value="UniProtKB-KW"/>
</dbReference>
<accession>A0A3A6PKP5</accession>
<evidence type="ECO:0000313" key="2">
    <source>
        <dbReference type="EMBL" id="RJX38899.1"/>
    </source>
</evidence>
<dbReference type="Gene3D" id="3.20.20.150">
    <property type="entry name" value="Divalent-metal-dependent TIM barrel enzymes"/>
    <property type="match status" value="1"/>
</dbReference>
<reference evidence="2 3" key="1">
    <citation type="submission" date="2018-09" db="EMBL/GenBank/DDBJ databases">
        <title>Paenibacillus aracenensis nov. sp. isolated from a cave in southern Spain.</title>
        <authorList>
            <person name="Jurado V."/>
            <person name="Gutierrez-Patricio S."/>
            <person name="Gonzalez-Pimentel J.L."/>
            <person name="Miller A.Z."/>
            <person name="Laiz L."/>
            <person name="Saiz-Jimenez C."/>
        </authorList>
    </citation>
    <scope>NUCLEOTIDE SEQUENCE [LARGE SCALE GENOMIC DNA]</scope>
    <source>
        <strain evidence="2 3">JCM 19203</strain>
    </source>
</reference>
<dbReference type="Proteomes" id="UP000267798">
    <property type="component" value="Unassembled WGS sequence"/>
</dbReference>
<dbReference type="PANTHER" id="PTHR12110:SF21">
    <property type="entry name" value="XYLOSE ISOMERASE-LIKE TIM BARREL DOMAIN-CONTAINING PROTEIN"/>
    <property type="match status" value="1"/>
</dbReference>
<protein>
    <submittedName>
        <fullName evidence="2">Sugar phosphate isomerase/epimerase</fullName>
    </submittedName>
</protein>
<dbReference type="PANTHER" id="PTHR12110">
    <property type="entry name" value="HYDROXYPYRUVATE ISOMERASE"/>
    <property type="match status" value="1"/>
</dbReference>
<name>A0A3A6PKP5_9BACL</name>
<keyword evidence="2" id="KW-0413">Isomerase</keyword>
<keyword evidence="3" id="KW-1185">Reference proteome</keyword>
<dbReference type="EMBL" id="QXQB01000003">
    <property type="protein sequence ID" value="RJX38899.1"/>
    <property type="molecule type" value="Genomic_DNA"/>
</dbReference>
<sequence>MKYSFCTISFRHQLISFADLLRFMRKKQFEGIEIWGVHAIGMYEHERKETEELLRGMAEDDLAVSMLSDYLDIDSEEGFARSERKCEQLIRLAHWLGTPRLRTFAGNKASRLVSLAERDIYTERLRKLCRMCGEGGVQLVVETHPGTLADELDSTLTLLSDIGQDSLRLNFDVLHVWEYGGDLLHMLHVLEPWIDHFHFKNIASPSQVGLFNPGNIYSASGDREGMVPLHQGFLDYRKLLEEAAHLDCYASLEWFGPSPLSALAEDIDWLHKQRYSLARG</sequence>
<dbReference type="SUPFAM" id="SSF51658">
    <property type="entry name" value="Xylose isomerase-like"/>
    <property type="match status" value="1"/>
</dbReference>
<gene>
    <name evidence="2" type="ORF">D3P09_15380</name>
</gene>
<dbReference type="InterPro" id="IPR050312">
    <property type="entry name" value="IolE/XylAMocC-like"/>
</dbReference>